<proteinExistence type="predicted"/>
<organism evidence="1 2">
    <name type="scientific">Racocetra persica</name>
    <dbReference type="NCBI Taxonomy" id="160502"/>
    <lineage>
        <taxon>Eukaryota</taxon>
        <taxon>Fungi</taxon>
        <taxon>Fungi incertae sedis</taxon>
        <taxon>Mucoromycota</taxon>
        <taxon>Glomeromycotina</taxon>
        <taxon>Glomeromycetes</taxon>
        <taxon>Diversisporales</taxon>
        <taxon>Gigasporaceae</taxon>
        <taxon>Racocetra</taxon>
    </lineage>
</organism>
<dbReference type="Proteomes" id="UP000789920">
    <property type="component" value="Unassembled WGS sequence"/>
</dbReference>
<reference evidence="1" key="1">
    <citation type="submission" date="2021-06" db="EMBL/GenBank/DDBJ databases">
        <authorList>
            <person name="Kallberg Y."/>
            <person name="Tangrot J."/>
            <person name="Rosling A."/>
        </authorList>
    </citation>
    <scope>NUCLEOTIDE SEQUENCE</scope>
    <source>
        <strain evidence="1">MA461A</strain>
    </source>
</reference>
<dbReference type="EMBL" id="CAJVQC010113100">
    <property type="protein sequence ID" value="CAG8835896.1"/>
    <property type="molecule type" value="Genomic_DNA"/>
</dbReference>
<accession>A0ACA9SGD0</accession>
<name>A0ACA9SGD0_9GLOM</name>
<protein>
    <submittedName>
        <fullName evidence="1">26436_t:CDS:1</fullName>
    </submittedName>
</protein>
<evidence type="ECO:0000313" key="1">
    <source>
        <dbReference type="EMBL" id="CAG8835896.1"/>
    </source>
</evidence>
<comment type="caution">
    <text evidence="1">The sequence shown here is derived from an EMBL/GenBank/DDBJ whole genome shotgun (WGS) entry which is preliminary data.</text>
</comment>
<sequence length="76" mass="8497">IEEWLVMPPSSLSPPNETQRSVKNTVLFSDGTEEKFTYEEPEELPSSSLDESTQSKENEVNDSGNNAIKVDVTVEH</sequence>
<evidence type="ECO:0000313" key="2">
    <source>
        <dbReference type="Proteomes" id="UP000789920"/>
    </source>
</evidence>
<gene>
    <name evidence="1" type="ORF">RPERSI_LOCUS29727</name>
</gene>
<keyword evidence="2" id="KW-1185">Reference proteome</keyword>
<feature type="non-terminal residue" evidence="1">
    <location>
        <position position="1"/>
    </location>
</feature>